<organism evidence="2 3">
    <name type="scientific">Ectocarpus siliculosus</name>
    <name type="common">Brown alga</name>
    <name type="synonym">Conferva siliculosa</name>
    <dbReference type="NCBI Taxonomy" id="2880"/>
    <lineage>
        <taxon>Eukaryota</taxon>
        <taxon>Sar</taxon>
        <taxon>Stramenopiles</taxon>
        <taxon>Ochrophyta</taxon>
        <taxon>PX clade</taxon>
        <taxon>Phaeophyceae</taxon>
        <taxon>Ectocarpales</taxon>
        <taxon>Ectocarpaceae</taxon>
        <taxon>Ectocarpus</taxon>
    </lineage>
</organism>
<evidence type="ECO:0000313" key="2">
    <source>
        <dbReference type="EMBL" id="CBN76005.1"/>
    </source>
</evidence>
<keyword evidence="3" id="KW-1185">Reference proteome</keyword>
<dbReference type="AlphaFoldDB" id="D8LJV4"/>
<accession>D8LJV4</accession>
<evidence type="ECO:0000313" key="3">
    <source>
        <dbReference type="Proteomes" id="UP000002630"/>
    </source>
</evidence>
<dbReference type="InParanoid" id="D8LJV4"/>
<protein>
    <submittedName>
        <fullName evidence="2">Uncharacterized protein</fullName>
    </submittedName>
</protein>
<feature type="region of interest" description="Disordered" evidence="1">
    <location>
        <begin position="208"/>
        <end position="252"/>
    </location>
</feature>
<name>D8LJV4_ECTSI</name>
<dbReference type="EMBL" id="FN649727">
    <property type="protein sequence ID" value="CBN76005.1"/>
    <property type="molecule type" value="Genomic_DNA"/>
</dbReference>
<dbReference type="EMBL" id="FN648461">
    <property type="protein sequence ID" value="CBN76005.1"/>
    <property type="molecule type" value="Genomic_DNA"/>
</dbReference>
<dbReference type="OrthoDB" id="10327398at2759"/>
<evidence type="ECO:0000256" key="1">
    <source>
        <dbReference type="SAM" id="MobiDB-lite"/>
    </source>
</evidence>
<feature type="compositionally biased region" description="Acidic residues" evidence="1">
    <location>
        <begin position="179"/>
        <end position="189"/>
    </location>
</feature>
<sequence length="252" mass="27899">MLSSVLKGYKPTFTYSSIFTGFAVDRVPMQKADEIRLDNRVLKVVENRVVSALSKELLIETLQTKYTVVNRDTGELYDVREIDTSMPYRYSVLPHNMRVPSKARQLLGINEQPTHVPPKAAKVFGHNPYRQHVTPRDGNITDKAAQVLGVIPQSAGAGGRGGGGYRRPHVGRGPRGTVEEEDDADWGEPLDSMGDDDGMGMLHAHGRGVYMGSSQRPAEMTSDGPYDDEEEGDDLPVALWRQQRRGHGTLNQ</sequence>
<feature type="compositionally biased region" description="Gly residues" evidence="1">
    <location>
        <begin position="156"/>
        <end position="165"/>
    </location>
</feature>
<gene>
    <name evidence="2" type="ORF">Esi_0277_0013</name>
</gene>
<feature type="region of interest" description="Disordered" evidence="1">
    <location>
        <begin position="153"/>
        <end position="189"/>
    </location>
</feature>
<feature type="compositionally biased region" description="Acidic residues" evidence="1">
    <location>
        <begin position="225"/>
        <end position="234"/>
    </location>
</feature>
<reference evidence="2 3" key="1">
    <citation type="journal article" date="2010" name="Nature">
        <title>The Ectocarpus genome and the independent evolution of multicellularity in brown algae.</title>
        <authorList>
            <person name="Cock J.M."/>
            <person name="Sterck L."/>
            <person name="Rouze P."/>
            <person name="Scornet D."/>
            <person name="Allen A.E."/>
            <person name="Amoutzias G."/>
            <person name="Anthouard V."/>
            <person name="Artiguenave F."/>
            <person name="Aury J.M."/>
            <person name="Badger J.H."/>
            <person name="Beszteri B."/>
            <person name="Billiau K."/>
            <person name="Bonnet E."/>
            <person name="Bothwell J.H."/>
            <person name="Bowler C."/>
            <person name="Boyen C."/>
            <person name="Brownlee C."/>
            <person name="Carrano C.J."/>
            <person name="Charrier B."/>
            <person name="Cho G.Y."/>
            <person name="Coelho S.M."/>
            <person name="Collen J."/>
            <person name="Corre E."/>
            <person name="Da Silva C."/>
            <person name="Delage L."/>
            <person name="Delaroque N."/>
            <person name="Dittami S.M."/>
            <person name="Doulbeau S."/>
            <person name="Elias M."/>
            <person name="Farnham G."/>
            <person name="Gachon C.M."/>
            <person name="Gschloessl B."/>
            <person name="Heesch S."/>
            <person name="Jabbari K."/>
            <person name="Jubin C."/>
            <person name="Kawai H."/>
            <person name="Kimura K."/>
            <person name="Kloareg B."/>
            <person name="Kupper F.C."/>
            <person name="Lang D."/>
            <person name="Le Bail A."/>
            <person name="Leblanc C."/>
            <person name="Lerouge P."/>
            <person name="Lohr M."/>
            <person name="Lopez P.J."/>
            <person name="Martens C."/>
            <person name="Maumus F."/>
            <person name="Michel G."/>
            <person name="Miranda-Saavedra D."/>
            <person name="Morales J."/>
            <person name="Moreau H."/>
            <person name="Motomura T."/>
            <person name="Nagasato C."/>
            <person name="Napoli C.A."/>
            <person name="Nelson D.R."/>
            <person name="Nyvall-Collen P."/>
            <person name="Peters A.F."/>
            <person name="Pommier C."/>
            <person name="Potin P."/>
            <person name="Poulain J."/>
            <person name="Quesneville H."/>
            <person name="Read B."/>
            <person name="Rensing S.A."/>
            <person name="Ritter A."/>
            <person name="Rousvoal S."/>
            <person name="Samanta M."/>
            <person name="Samson G."/>
            <person name="Schroeder D.C."/>
            <person name="Segurens B."/>
            <person name="Strittmatter M."/>
            <person name="Tonon T."/>
            <person name="Tregear J.W."/>
            <person name="Valentin K."/>
            <person name="von Dassow P."/>
            <person name="Yamagishi T."/>
            <person name="Van de Peer Y."/>
            <person name="Wincker P."/>
        </authorList>
    </citation>
    <scope>NUCLEOTIDE SEQUENCE [LARGE SCALE GENOMIC DNA]</scope>
    <source>
        <strain evidence="3">Ec32 / CCAP1310/4</strain>
    </source>
</reference>
<feature type="compositionally biased region" description="Basic residues" evidence="1">
    <location>
        <begin position="242"/>
        <end position="252"/>
    </location>
</feature>
<dbReference type="Proteomes" id="UP000002630">
    <property type="component" value="Linkage Group LG02"/>
</dbReference>
<proteinExistence type="predicted"/>